<organism evidence="8 9">
    <name type="scientific">Legionella oakridgensis</name>
    <dbReference type="NCBI Taxonomy" id="29423"/>
    <lineage>
        <taxon>Bacteria</taxon>
        <taxon>Pseudomonadati</taxon>
        <taxon>Pseudomonadota</taxon>
        <taxon>Gammaproteobacteria</taxon>
        <taxon>Legionellales</taxon>
        <taxon>Legionellaceae</taxon>
        <taxon>Legionella</taxon>
    </lineage>
</organism>
<evidence type="ECO:0000256" key="4">
    <source>
        <dbReference type="ARBA" id="ARBA00017470"/>
    </source>
</evidence>
<dbReference type="GO" id="GO:0042597">
    <property type="term" value="C:periplasmic space"/>
    <property type="evidence" value="ECO:0007669"/>
    <property type="project" value="UniProtKB-SubCell"/>
</dbReference>
<dbReference type="PANTHER" id="PTHR43649:SF31">
    <property type="entry name" value="SN-GLYCEROL-3-PHOSPHATE-BINDING PERIPLASMIC PROTEIN UGPB"/>
    <property type="match status" value="1"/>
</dbReference>
<evidence type="ECO:0000256" key="7">
    <source>
        <dbReference type="ARBA" id="ARBA00022764"/>
    </source>
</evidence>
<dbReference type="EMBL" id="LNYP01000008">
    <property type="protein sequence ID" value="KTD43440.1"/>
    <property type="molecule type" value="Genomic_DNA"/>
</dbReference>
<comment type="subcellular location">
    <subcellularLocation>
        <location evidence="1">Periplasm</location>
    </subcellularLocation>
</comment>
<dbReference type="Proteomes" id="UP000054858">
    <property type="component" value="Unassembled WGS sequence"/>
</dbReference>
<keyword evidence="5" id="KW-0813">Transport</keyword>
<accession>A0A0W0XFZ0</accession>
<comment type="caution">
    <text evidence="8">The sequence shown here is derived from an EMBL/GenBank/DDBJ whole genome shotgun (WGS) entry which is preliminary data.</text>
</comment>
<dbReference type="PANTHER" id="PTHR43649">
    <property type="entry name" value="ARABINOSE-BINDING PROTEIN-RELATED"/>
    <property type="match status" value="1"/>
</dbReference>
<proteinExistence type="inferred from homology"/>
<evidence type="ECO:0000256" key="2">
    <source>
        <dbReference type="ARBA" id="ARBA00008520"/>
    </source>
</evidence>
<dbReference type="Pfam" id="PF13416">
    <property type="entry name" value="SBP_bac_8"/>
    <property type="match status" value="1"/>
</dbReference>
<comment type="subunit">
    <text evidence="3">The complex is composed of two ATP-binding proteins (UgpC), two transmembrane proteins (UgpA and UgpE) and a solute-binding protein (UgpB).</text>
</comment>
<evidence type="ECO:0000256" key="3">
    <source>
        <dbReference type="ARBA" id="ARBA00011557"/>
    </source>
</evidence>
<evidence type="ECO:0000313" key="8">
    <source>
        <dbReference type="EMBL" id="KTD43440.1"/>
    </source>
</evidence>
<dbReference type="Gene3D" id="3.40.190.10">
    <property type="entry name" value="Periplasmic binding protein-like II"/>
    <property type="match status" value="2"/>
</dbReference>
<keyword evidence="7" id="KW-0574">Periplasm</keyword>
<keyword evidence="6" id="KW-0732">Signal</keyword>
<dbReference type="SUPFAM" id="SSF53850">
    <property type="entry name" value="Periplasmic binding protein-like II"/>
    <property type="match status" value="1"/>
</dbReference>
<protein>
    <recommendedName>
        <fullName evidence="4">sn-glycerol-3-phosphate-binding periplasmic protein UgpB</fullName>
    </recommendedName>
</protein>
<dbReference type="GO" id="GO:0055085">
    <property type="term" value="P:transmembrane transport"/>
    <property type="evidence" value="ECO:0007669"/>
    <property type="project" value="InterPro"/>
</dbReference>
<dbReference type="AlphaFoldDB" id="A0A0W0XFZ0"/>
<evidence type="ECO:0000256" key="1">
    <source>
        <dbReference type="ARBA" id="ARBA00004418"/>
    </source>
</evidence>
<dbReference type="PROSITE" id="PS01037">
    <property type="entry name" value="SBP_BACTERIAL_1"/>
    <property type="match status" value="1"/>
</dbReference>
<dbReference type="InterPro" id="IPR006061">
    <property type="entry name" value="SBP_1_CS"/>
</dbReference>
<comment type="similarity">
    <text evidence="2">Belongs to the bacterial solute-binding protein 1 family.</text>
</comment>
<dbReference type="PATRIC" id="fig|29423.5.peg.640"/>
<gene>
    <name evidence="8" type="primary">ugpB</name>
    <name evidence="8" type="ORF">Loak_0615</name>
</gene>
<name>A0A0W0XFZ0_9GAMM</name>
<dbReference type="InterPro" id="IPR006059">
    <property type="entry name" value="SBP"/>
</dbReference>
<reference evidence="8 9" key="1">
    <citation type="submission" date="2015-11" db="EMBL/GenBank/DDBJ databases">
        <title>Genomic analysis of 38 Legionella species identifies large and diverse effector repertoires.</title>
        <authorList>
            <person name="Burstein D."/>
            <person name="Amaro F."/>
            <person name="Zusman T."/>
            <person name="Lifshitz Z."/>
            <person name="Cohen O."/>
            <person name="Gilbert J.A."/>
            <person name="Pupko T."/>
            <person name="Shuman H.A."/>
            <person name="Segal G."/>
        </authorList>
    </citation>
    <scope>NUCLEOTIDE SEQUENCE [LARGE SCALE GENOMIC DNA]</scope>
    <source>
        <strain evidence="8 9">Oak Ridge-10</strain>
    </source>
</reference>
<evidence type="ECO:0000313" key="9">
    <source>
        <dbReference type="Proteomes" id="UP000054858"/>
    </source>
</evidence>
<evidence type="ECO:0000256" key="6">
    <source>
        <dbReference type="ARBA" id="ARBA00022729"/>
    </source>
</evidence>
<dbReference type="InterPro" id="IPR050490">
    <property type="entry name" value="Bact_solute-bd_prot1"/>
</dbReference>
<evidence type="ECO:0000256" key="5">
    <source>
        <dbReference type="ARBA" id="ARBA00022448"/>
    </source>
</evidence>
<sequence>MLAIVMFIFSMPSQAKPIEIIWWHSLAGKLGEEVKKLTDGFNQNQSDYFIKPIYKGDYLECLTSFAAAFQAKQPPAMVQIFEVGKPTMLAPAGIIKPVGQLMQEQGLSLPQNNFFPAVRDYYSEDGRLMAMPFNVSVPAMFYNADALAKIGYTAKNFPQTWEELEVLAEQLKKAGYPCVYTSAHPAWILLESFAAIHGLPMIDVYGRQALYNNPQVIRHLERLVRWQRLHYFEYGGRTDDPTLLFTSGRCPLFSQSSGAYNSLVNLVPFKVGVAPIPLDKQASVKRYTNVSGGAALWVVAGLSAIQYEGIARFFVYLAQPEVQQQWHRNTGYLPLGVGGIYQSFVDRKQHPSLTLAQHELAGMQMQANGCHLGMQNQIRVINDESLEAIFAGIKSPKEAMNTAVLRANHALLRFKRNTGQ</sequence>